<dbReference type="InterPro" id="IPR013083">
    <property type="entry name" value="Znf_RING/FYVE/PHD"/>
</dbReference>
<feature type="compositionally biased region" description="Low complexity" evidence="2">
    <location>
        <begin position="835"/>
        <end position="852"/>
    </location>
</feature>
<evidence type="ECO:0000313" key="4">
    <source>
        <dbReference type="Proteomes" id="UP001165121"/>
    </source>
</evidence>
<feature type="compositionally biased region" description="Pro residues" evidence="2">
    <location>
        <begin position="1036"/>
        <end position="1059"/>
    </location>
</feature>
<feature type="compositionally biased region" description="Pro residues" evidence="2">
    <location>
        <begin position="975"/>
        <end position="984"/>
    </location>
</feature>
<feature type="compositionally biased region" description="Acidic residues" evidence="2">
    <location>
        <begin position="701"/>
        <end position="714"/>
    </location>
</feature>
<feature type="compositionally biased region" description="Low complexity" evidence="2">
    <location>
        <begin position="1060"/>
        <end position="1084"/>
    </location>
</feature>
<dbReference type="SUPFAM" id="SSF57903">
    <property type="entry name" value="FYVE/PHD zinc finger"/>
    <property type="match status" value="1"/>
</dbReference>
<feature type="region of interest" description="Disordered" evidence="2">
    <location>
        <begin position="793"/>
        <end position="1135"/>
    </location>
</feature>
<feature type="compositionally biased region" description="Low complexity" evidence="2">
    <location>
        <begin position="467"/>
        <end position="479"/>
    </location>
</feature>
<dbReference type="EMBL" id="BSXT01001715">
    <property type="protein sequence ID" value="GMF44577.1"/>
    <property type="molecule type" value="Genomic_DNA"/>
</dbReference>
<name>A0A9W7CVN9_9STRA</name>
<dbReference type="OrthoDB" id="21449at2759"/>
<feature type="compositionally biased region" description="Acidic residues" evidence="2">
    <location>
        <begin position="949"/>
        <end position="960"/>
    </location>
</feature>
<feature type="compositionally biased region" description="Basic residues" evidence="2">
    <location>
        <begin position="862"/>
        <end position="882"/>
    </location>
</feature>
<sequence length="1135" mass="122885">MAKRRTFASAKKIRLSINFDPDHNSSAPPLRLPLKSVAFADEIDVKQEVKVKEDGDNSDVLKVERVKEETIKHEPKPEASVTAAVDEYVASTHKKTINVKEELVPSASNGSVHEQNSESDAKSLSSRTELTRSVENVQESSVASPGQVSAVNISEKGSRTEVNEDNSGEHTHPCVVAVVGSKKRTIIDDDSSDSSDNDTKENKTGKQGGHQSSSPPRKKRKASFENSFNEIAVDSEKDSGSSMKPCNPQVNGLVLPQGPKTEKMDRNEADSSAPMPQTTEVDARKVTSLEGTLKSADVKNPSLPNKPTEKNEAKLMGNIDSIGDVCKNDVVTDATKPSVPELTSPTDPAAAPETFDITCESCKKSYDMRYVDPPLVERPSDEWRCFECLVNDARGWPRRRKSTPKEPFSPRADSHRAESLSKKRGSSSKSRNSSSSSKKSKKSSSKSRSSSSSKKKSSSSSKRKSSSKSSSKKPSTSSSSKKHKKRKSSSSSSHHHSSSHSHHRRRHHSHHHHEDFAKLVGLFRERQEQRLGIEEARIKGDLHMAFDEAPQGWRVVSSTLDELRGLIESVSGGSLEQDRLRGRLILILKDQEKLEEQRRKQQELAWNILPRRQSSRIAIGRMKNQSVQDYDVSTTTAAGGLLEWVNPDTGCCVQAEDGYSDDDAESRRPGLRSRRSHPDGADGQQKHDRAWRARRRHQVSDDDIDLDDDDDELDGNGVPRPGNWIDWSLVKGSTCCLSTVCLALVNRLLKEEASDVELVWQNCRTFNAPDTMVVQFADLLSKLSRSMCNAAEKKGVDRMKDKGSGGGESGHDSDDSSSDASKAESRSSVNKAWTESSASESSESSDGDSSSDGGSGTDAQSRKQRSARTSSKKPQTRLRSTRSNRTSSPATKRASRSTRSRSSKKRPAPTSSSEVSSPSEDEEVVSPVRKNRRPLRGSAAKPVRKLDPPTEEEDSSDDDSANNRPSPPQNGAASPSPPPPPPPSQAVQKRPKPRLIISDSSSSDDSSDSDGNSSSSSSSSDSDGSDSDTPTASSKPQPPPPSSGDVPAPPPPSPPPPAASPVVSKPPVRQSPGNKANKPKTPAAAEKKKLSSGKTTSGYTHSPPLLNSYLSPSSSSSSDFSSDDSDSSDGDSDSD</sequence>
<protein>
    <submittedName>
        <fullName evidence="3">Unnamed protein product</fullName>
    </submittedName>
</protein>
<feature type="region of interest" description="Disordered" evidence="2">
    <location>
        <begin position="394"/>
        <end position="514"/>
    </location>
</feature>
<feature type="compositionally biased region" description="Low complexity" evidence="2">
    <location>
        <begin position="1111"/>
        <end position="1120"/>
    </location>
</feature>
<dbReference type="InterPro" id="IPR036427">
    <property type="entry name" value="Bromodomain-like_sf"/>
</dbReference>
<proteinExistence type="predicted"/>
<evidence type="ECO:0000256" key="1">
    <source>
        <dbReference type="ARBA" id="ARBA00023117"/>
    </source>
</evidence>
<feature type="compositionally biased region" description="Basic residues" evidence="2">
    <location>
        <begin position="453"/>
        <end position="466"/>
    </location>
</feature>
<dbReference type="AlphaFoldDB" id="A0A9W7CVN9"/>
<feature type="region of interest" description="Disordered" evidence="2">
    <location>
        <begin position="655"/>
        <end position="720"/>
    </location>
</feature>
<feature type="compositionally biased region" description="Low complexity" evidence="2">
    <location>
        <begin position="998"/>
        <end position="1035"/>
    </location>
</feature>
<keyword evidence="1" id="KW-0103">Bromodomain</keyword>
<feature type="compositionally biased region" description="Low complexity" evidence="2">
    <location>
        <begin position="883"/>
        <end position="892"/>
    </location>
</feature>
<feature type="compositionally biased region" description="Basic and acidic residues" evidence="2">
    <location>
        <begin position="412"/>
        <end position="421"/>
    </location>
</feature>
<feature type="compositionally biased region" description="Acidic residues" evidence="2">
    <location>
        <begin position="1121"/>
        <end position="1135"/>
    </location>
</feature>
<dbReference type="Proteomes" id="UP001165121">
    <property type="component" value="Unassembled WGS sequence"/>
</dbReference>
<comment type="caution">
    <text evidence="3">The sequence shown here is derived from an EMBL/GenBank/DDBJ whole genome shotgun (WGS) entry which is preliminary data.</text>
</comment>
<dbReference type="InterPro" id="IPR011011">
    <property type="entry name" value="Znf_FYVE_PHD"/>
</dbReference>
<feature type="compositionally biased region" description="Basic and acidic residues" evidence="2">
    <location>
        <begin position="676"/>
        <end position="691"/>
    </location>
</feature>
<reference evidence="3" key="1">
    <citation type="submission" date="2023-04" db="EMBL/GenBank/DDBJ databases">
        <title>Phytophthora fragariaefolia NBRC 109709.</title>
        <authorList>
            <person name="Ichikawa N."/>
            <person name="Sato H."/>
            <person name="Tonouchi N."/>
        </authorList>
    </citation>
    <scope>NUCLEOTIDE SEQUENCE</scope>
    <source>
        <strain evidence="3">NBRC 109709</strain>
    </source>
</reference>
<feature type="compositionally biased region" description="Low complexity" evidence="2">
    <location>
        <begin position="908"/>
        <end position="918"/>
    </location>
</feature>
<gene>
    <name evidence="3" type="ORF">Pfra01_001558700</name>
</gene>
<evidence type="ECO:0000313" key="3">
    <source>
        <dbReference type="EMBL" id="GMF44577.1"/>
    </source>
</evidence>
<feature type="region of interest" description="Disordered" evidence="2">
    <location>
        <begin position="96"/>
        <end position="312"/>
    </location>
</feature>
<keyword evidence="4" id="KW-1185">Reference proteome</keyword>
<feature type="compositionally biased region" description="Polar residues" evidence="2">
    <location>
        <begin position="240"/>
        <end position="250"/>
    </location>
</feature>
<feature type="compositionally biased region" description="Basic and acidic residues" evidence="2">
    <location>
        <begin position="260"/>
        <end position="269"/>
    </location>
</feature>
<feature type="compositionally biased region" description="Polar residues" evidence="2">
    <location>
        <begin position="122"/>
        <end position="152"/>
    </location>
</feature>
<dbReference type="Gene3D" id="3.30.40.10">
    <property type="entry name" value="Zinc/RING finger domain, C3HC4 (zinc finger)"/>
    <property type="match status" value="1"/>
</dbReference>
<feature type="compositionally biased region" description="Basic residues" evidence="2">
    <location>
        <begin position="480"/>
        <end position="511"/>
    </location>
</feature>
<feature type="compositionally biased region" description="Basic and acidic residues" evidence="2">
    <location>
        <begin position="793"/>
        <end position="814"/>
    </location>
</feature>
<feature type="compositionally biased region" description="Low complexity" evidence="2">
    <location>
        <begin position="427"/>
        <end position="437"/>
    </location>
</feature>
<dbReference type="Gene3D" id="1.20.920.10">
    <property type="entry name" value="Bromodomain-like"/>
    <property type="match status" value="1"/>
</dbReference>
<accession>A0A9W7CVN9</accession>
<dbReference type="SUPFAM" id="SSF47370">
    <property type="entry name" value="Bromodomain"/>
    <property type="match status" value="1"/>
</dbReference>
<feature type="compositionally biased region" description="Basic and acidic residues" evidence="2">
    <location>
        <begin position="156"/>
        <end position="172"/>
    </location>
</feature>
<evidence type="ECO:0000256" key="2">
    <source>
        <dbReference type="SAM" id="MobiDB-lite"/>
    </source>
</evidence>
<organism evidence="3 4">
    <name type="scientific">Phytophthora fragariaefolia</name>
    <dbReference type="NCBI Taxonomy" id="1490495"/>
    <lineage>
        <taxon>Eukaryota</taxon>
        <taxon>Sar</taxon>
        <taxon>Stramenopiles</taxon>
        <taxon>Oomycota</taxon>
        <taxon>Peronosporomycetes</taxon>
        <taxon>Peronosporales</taxon>
        <taxon>Peronosporaceae</taxon>
        <taxon>Phytophthora</taxon>
    </lineage>
</organism>
<feature type="compositionally biased region" description="Basic residues" evidence="2">
    <location>
        <begin position="893"/>
        <end position="907"/>
    </location>
</feature>